<feature type="domain" description="ATPase AAA-3" evidence="1">
    <location>
        <begin position="41"/>
        <end position="171"/>
    </location>
</feature>
<dbReference type="SUPFAM" id="SSF52540">
    <property type="entry name" value="P-loop containing nucleoside triphosphate hydrolases"/>
    <property type="match status" value="1"/>
</dbReference>
<dbReference type="PIRSF" id="PIRSF002849">
    <property type="entry name" value="AAA_ATPase_chaperone_MoxR_prd"/>
    <property type="match status" value="1"/>
</dbReference>
<dbReference type="InterPro" id="IPR027417">
    <property type="entry name" value="P-loop_NTPase"/>
</dbReference>
<dbReference type="InterPro" id="IPR050764">
    <property type="entry name" value="CbbQ/NirQ/NorQ/GpvN"/>
</dbReference>
<keyword evidence="4" id="KW-1185">Reference proteome</keyword>
<protein>
    <submittedName>
        <fullName evidence="3">AAA family ATPase</fullName>
    </submittedName>
</protein>
<dbReference type="Pfam" id="PF17863">
    <property type="entry name" value="AAA_lid_2"/>
    <property type="match status" value="1"/>
</dbReference>
<dbReference type="Proteomes" id="UP001569428">
    <property type="component" value="Unassembled WGS sequence"/>
</dbReference>
<dbReference type="InterPro" id="IPR011703">
    <property type="entry name" value="ATPase_AAA-3"/>
</dbReference>
<dbReference type="Pfam" id="PF07726">
    <property type="entry name" value="AAA_3"/>
    <property type="match status" value="1"/>
</dbReference>
<dbReference type="PANTHER" id="PTHR42759">
    <property type="entry name" value="MOXR FAMILY PROTEIN"/>
    <property type="match status" value="1"/>
</dbReference>
<dbReference type="Gene3D" id="3.40.50.300">
    <property type="entry name" value="P-loop containing nucleotide triphosphate hydrolases"/>
    <property type="match status" value="1"/>
</dbReference>
<organism evidence="3 4">
    <name type="scientific">Microbulbifer epialgicus</name>
    <dbReference type="NCBI Taxonomy" id="393907"/>
    <lineage>
        <taxon>Bacteria</taxon>
        <taxon>Pseudomonadati</taxon>
        <taxon>Pseudomonadota</taxon>
        <taxon>Gammaproteobacteria</taxon>
        <taxon>Cellvibrionales</taxon>
        <taxon>Microbulbiferaceae</taxon>
        <taxon>Microbulbifer</taxon>
    </lineage>
</organism>
<evidence type="ECO:0000313" key="4">
    <source>
        <dbReference type="Proteomes" id="UP001569428"/>
    </source>
</evidence>
<dbReference type="InterPro" id="IPR041628">
    <property type="entry name" value="ChlI/MoxR_AAA_lid"/>
</dbReference>
<evidence type="ECO:0000259" key="1">
    <source>
        <dbReference type="Pfam" id="PF07726"/>
    </source>
</evidence>
<reference evidence="3 4" key="1">
    <citation type="submission" date="2024-08" db="EMBL/GenBank/DDBJ databases">
        <authorList>
            <person name="Ishaq N."/>
        </authorList>
    </citation>
    <scope>NUCLEOTIDE SEQUENCE [LARGE SCALE GENOMIC DNA]</scope>
    <source>
        <strain evidence="3 4">DSM 18651</strain>
    </source>
</reference>
<gene>
    <name evidence="3" type="ORF">ACCI49_13650</name>
</gene>
<feature type="domain" description="ChlI/MoxR AAA lid" evidence="2">
    <location>
        <begin position="252"/>
        <end position="315"/>
    </location>
</feature>
<dbReference type="RefSeq" id="WP_371839568.1">
    <property type="nucleotide sequence ID" value="NZ_JBGMEK010000030.1"/>
</dbReference>
<dbReference type="PANTHER" id="PTHR42759:SF1">
    <property type="entry name" value="MAGNESIUM-CHELATASE SUBUNIT CHLD"/>
    <property type="match status" value="1"/>
</dbReference>
<proteinExistence type="predicted"/>
<sequence>MEANRNIRDRIIKLGQWLEEQIIGQETLVNRILIALLADGHLLVEGAPGLAKTKAIKTLGEAIEGDFHRVQFTPDLLPADITGTDIYRPETGEFHFQPGPVFHNLILADEINRAPAKVQSALLEAMAERQISVGRKTYPLPQLFLVMATQNPIEQEGTYPLPEAQLDRFLMQVNLAYPNAEAEAKILRLARSEASLGENRPTDTIDKETIFQARNQILEMQMVEAVETYTVQLVIATREPAKYDSELASWLDFGASPRATIALDRCARARAWLAGRDYVTPDDVMDVAPDILRHRLLLSFEAEAAGITTDQVIQRLLQQVPAI</sequence>
<dbReference type="EMBL" id="JBGMEK010000030">
    <property type="protein sequence ID" value="MFA0811960.1"/>
    <property type="molecule type" value="Genomic_DNA"/>
</dbReference>
<evidence type="ECO:0000313" key="3">
    <source>
        <dbReference type="EMBL" id="MFA0811960.1"/>
    </source>
</evidence>
<name>A0ABV4P2L4_9GAMM</name>
<accession>A0ABV4P2L4</accession>
<comment type="caution">
    <text evidence="3">The sequence shown here is derived from an EMBL/GenBank/DDBJ whole genome shotgun (WGS) entry which is preliminary data.</text>
</comment>
<dbReference type="Gene3D" id="1.10.8.80">
    <property type="entry name" value="Magnesium chelatase subunit I, C-Terminal domain"/>
    <property type="match status" value="1"/>
</dbReference>
<evidence type="ECO:0000259" key="2">
    <source>
        <dbReference type="Pfam" id="PF17863"/>
    </source>
</evidence>